<feature type="domain" description="DUF7892" evidence="2">
    <location>
        <begin position="723"/>
        <end position="872"/>
    </location>
</feature>
<gene>
    <name evidence="3 5" type="ORF">P152DRAFT_178605</name>
</gene>
<reference evidence="3 5" key="1">
    <citation type="submission" date="2020-01" db="EMBL/GenBank/DDBJ databases">
        <authorList>
            <consortium name="DOE Joint Genome Institute"/>
            <person name="Haridas S."/>
            <person name="Albert R."/>
            <person name="Binder M."/>
            <person name="Bloem J."/>
            <person name="Labutti K."/>
            <person name="Salamov A."/>
            <person name="Andreopoulos B."/>
            <person name="Baker S.E."/>
            <person name="Barry K."/>
            <person name="Bills G."/>
            <person name="Bluhm B.H."/>
            <person name="Cannon C."/>
            <person name="Castanera R."/>
            <person name="Culley D.E."/>
            <person name="Daum C."/>
            <person name="Ezra D."/>
            <person name="Gonzalez J.B."/>
            <person name="Henrissat B."/>
            <person name="Kuo A."/>
            <person name="Liang C."/>
            <person name="Lipzen A."/>
            <person name="Lutzoni F."/>
            <person name="Magnuson J."/>
            <person name="Mondo S."/>
            <person name="Nolan M."/>
            <person name="Ohm R."/>
            <person name="Pangilinan J."/>
            <person name="Park H.-J."/>
            <person name="Ramirez L."/>
            <person name="Alfaro M."/>
            <person name="Sun H."/>
            <person name="Tritt A."/>
            <person name="Yoshinaga Y."/>
            <person name="Zwiers L.-H."/>
            <person name="Turgeon B.G."/>
            <person name="Goodwin S.B."/>
            <person name="Spatafora J.W."/>
            <person name="Crous P.W."/>
            <person name="Grigoriev I.V."/>
        </authorList>
    </citation>
    <scope>NUCLEOTIDE SEQUENCE</scope>
    <source>
        <strain evidence="3 5">CBS 781.70</strain>
    </source>
</reference>
<evidence type="ECO:0000313" key="4">
    <source>
        <dbReference type="Proteomes" id="UP000504638"/>
    </source>
</evidence>
<accession>A0A6G1FTC8</accession>
<protein>
    <recommendedName>
        <fullName evidence="2">DUF7892 domain-containing protein</fullName>
    </recommendedName>
</protein>
<feature type="region of interest" description="Disordered" evidence="1">
    <location>
        <begin position="879"/>
        <end position="945"/>
    </location>
</feature>
<dbReference type="RefSeq" id="XP_033530599.1">
    <property type="nucleotide sequence ID" value="XM_033674157.1"/>
</dbReference>
<organism evidence="3">
    <name type="scientific">Eremomyces bilateralis CBS 781.70</name>
    <dbReference type="NCBI Taxonomy" id="1392243"/>
    <lineage>
        <taxon>Eukaryota</taxon>
        <taxon>Fungi</taxon>
        <taxon>Dikarya</taxon>
        <taxon>Ascomycota</taxon>
        <taxon>Pezizomycotina</taxon>
        <taxon>Dothideomycetes</taxon>
        <taxon>Dothideomycetes incertae sedis</taxon>
        <taxon>Eremomycetales</taxon>
        <taxon>Eremomycetaceae</taxon>
        <taxon>Eremomyces</taxon>
    </lineage>
</organism>
<dbReference type="Proteomes" id="UP000504638">
    <property type="component" value="Unplaced"/>
</dbReference>
<dbReference type="OrthoDB" id="2322499at2759"/>
<name>A0A6G1FTC8_9PEZI</name>
<keyword evidence="4" id="KW-1185">Reference proteome</keyword>
<feature type="compositionally biased region" description="Basic and acidic residues" evidence="1">
    <location>
        <begin position="1217"/>
        <end position="1265"/>
    </location>
</feature>
<evidence type="ECO:0000256" key="1">
    <source>
        <dbReference type="SAM" id="MobiDB-lite"/>
    </source>
</evidence>
<evidence type="ECO:0000313" key="3">
    <source>
        <dbReference type="EMBL" id="KAF1808968.1"/>
    </source>
</evidence>
<reference evidence="5" key="3">
    <citation type="submission" date="2025-04" db="UniProtKB">
        <authorList>
            <consortium name="RefSeq"/>
        </authorList>
    </citation>
    <scope>IDENTIFICATION</scope>
    <source>
        <strain evidence="5">CBS 781.70</strain>
    </source>
</reference>
<sequence>MEQLVDGQETNPNTFYAAHPSSGTHRESMTPAFDGSNKRKAIPASEASNKRLRKSPGLHGGLQWCGGLPGEIWQRVFLQLLPFDLGRLLRVNGAFNYWLTNVEAESKHTDSPQLPRLASSTIWAQSRAKQSSRMPKPIQPASEQRMWQLICGTACQFCGRRDSRARSSGSHAGDGKATSGTHIVWPFLLRSCLDCLEARCETEDDLFFSEQSHLRAALPYLPVDDDRNILLFRNIHAQLNASRPGTVTKWFYKRDVKNLEGELAEKLNSVGKAATRDWFEGLKQTARERIREYIAWETWFHFEGNNLAKQKKPSSHTLEDEFVPLSGRSVSNPPTDDANRPSTFAYPPAHATHPLADKPSNGRNDMTAKEMQELEWKRLQEPVRAELGTIADNFIRMNWSNGSLVSKENCSKFAAEVLLGVRRNYYQNSSSGGGRVGAEMLPGKQKLVLENMKWVFDNKIRQHTDPLRKELFFCSSEGCRGTFKQYAFEGVIQHFGARHTPNFRVGGTTLNWQAAEWPEDPPFHPDPNSLKSNPAFSGFFPQPPGSAFGYGGYSRAASITPHRGQVPFLPPQMSPAAVPPAQLSGSPQTGYRLPGAPAGQYGGFSPAPPLGQVPLGYPGHVSGLPGSDGVDAFTANNNSQFPLVSGPPNTNPMPGAVPWNSGPSTSQSIPVSILGPEHAHDQMERDAEHPFVHPEPVRSAQDSSAAYPLLRTENPPSTTRDVSGHISEKARYAWDIMDSPAIPLSVRMFVAIYHALSSLLTDAAVLEVLYDVVNKHGLMHPLKLAGPLSCRSCVTVGDRSGRPASGPHAERQFSTFSALLSHFRDEHTRPGSYANFPAWLIDMIALPEAAVLVYIHDHPSMTVRARKLLREAFPTVFKQHAPETRSPSTTSGLSTLERKAPVPGQRDRTLQHLRAESPHSDSMPKIKSEGSASYAATPYDTPASIPARVLPRRRSPMDIEHGLHHGTTPRSYQILPEGQGEWIQDDGRPADRYEEPLSSTVDHYRARPDAYERVHYEQAGARVFYRDGVRYERVPRYEGARVEDDYDIFLDDYPSGRPIGARSSYRDSYPASAQEGYFEPGLREVNAPGHSEPVYITDPYGPEFRPRQRLSTGVEPVEPVDDPYDRDTRYARYRSSREAGRARHAYHTGQGRRPPHITGGRPIPARQKYVRYAAQRELLTKEPSLPPPGYRAEPPRPGDYRESSTGPPRHAPGPRYLPHEDRRSIEPDHEQDAHPARQHMYRDELHPDEVDAEFVRYRELPRGPDTEYYDDPPSANRAGERALPRYYDVVEAPYEGPRRSSQLGSEREARQQDAVAGPQEELLPPARAPGYVEPPS</sequence>
<feature type="region of interest" description="Disordered" evidence="1">
    <location>
        <begin position="1"/>
        <end position="54"/>
    </location>
</feature>
<feature type="compositionally biased region" description="Basic and acidic residues" evidence="1">
    <location>
        <begin position="1193"/>
        <end position="1202"/>
    </location>
</feature>
<dbReference type="EMBL" id="ML975177">
    <property type="protein sequence ID" value="KAF1808968.1"/>
    <property type="molecule type" value="Genomic_DNA"/>
</dbReference>
<feature type="compositionally biased region" description="Polar residues" evidence="1">
    <location>
        <begin position="885"/>
        <end position="894"/>
    </location>
</feature>
<feature type="region of interest" description="Disordered" evidence="1">
    <location>
        <begin position="1100"/>
        <end position="1164"/>
    </location>
</feature>
<feature type="compositionally biased region" description="Basic and acidic residues" evidence="1">
    <location>
        <begin position="896"/>
        <end position="928"/>
    </location>
</feature>
<feature type="compositionally biased region" description="Basic and acidic residues" evidence="1">
    <location>
        <begin position="1123"/>
        <end position="1141"/>
    </location>
</feature>
<reference evidence="5" key="2">
    <citation type="submission" date="2020-04" db="EMBL/GenBank/DDBJ databases">
        <authorList>
            <consortium name="NCBI Genome Project"/>
        </authorList>
    </citation>
    <scope>NUCLEOTIDE SEQUENCE</scope>
    <source>
        <strain evidence="5">CBS 781.70</strain>
    </source>
</reference>
<evidence type="ECO:0000313" key="5">
    <source>
        <dbReference type="RefSeq" id="XP_033530599.1"/>
    </source>
</evidence>
<dbReference type="Pfam" id="PF25422">
    <property type="entry name" value="DUF7892"/>
    <property type="match status" value="1"/>
</dbReference>
<feature type="region of interest" description="Disordered" evidence="1">
    <location>
        <begin position="1178"/>
        <end position="1336"/>
    </location>
</feature>
<evidence type="ECO:0000259" key="2">
    <source>
        <dbReference type="Pfam" id="PF25422"/>
    </source>
</evidence>
<dbReference type="GeneID" id="54414727"/>
<dbReference type="InterPro" id="IPR057214">
    <property type="entry name" value="DUF7892"/>
</dbReference>
<proteinExistence type="predicted"/>